<feature type="non-terminal residue" evidence="2">
    <location>
        <position position="99"/>
    </location>
</feature>
<organism evidence="2 3">
    <name type="scientific">Flavobacterium cauense R2A-7</name>
    <dbReference type="NCBI Taxonomy" id="1341154"/>
    <lineage>
        <taxon>Bacteria</taxon>
        <taxon>Pseudomonadati</taxon>
        <taxon>Bacteroidota</taxon>
        <taxon>Flavobacteriia</taxon>
        <taxon>Flavobacteriales</taxon>
        <taxon>Flavobacteriaceae</taxon>
        <taxon>Flavobacterium</taxon>
    </lineage>
</organism>
<reference evidence="2 3" key="1">
    <citation type="journal article" date="2015" name="Stand. Genomic Sci.">
        <title>Genomic Encyclopedia of Bacterial and Archaeal Type Strains, Phase III: the genomes of soil and plant-associated and newly described type strains.</title>
        <authorList>
            <person name="Whitman W.B."/>
            <person name="Woyke T."/>
            <person name="Klenk H.P."/>
            <person name="Zhou Y."/>
            <person name="Lilburn T.G."/>
            <person name="Beck B.J."/>
            <person name="De Vos P."/>
            <person name="Vandamme P."/>
            <person name="Eisen J.A."/>
            <person name="Garrity G."/>
            <person name="Hugenholtz P."/>
            <person name="Kyrpides N.C."/>
        </authorList>
    </citation>
    <scope>NUCLEOTIDE SEQUENCE [LARGE SCALE GENOMIC DNA]</scope>
    <source>
        <strain evidence="2 3">CGMCC 1.7270</strain>
    </source>
</reference>
<sequence length="99" mass="11642">MREYYTYWSILDTPSNSTTSDSIFLILSFISLCALLSVLKFKKKDFEKKLLIFLTGTFLTLSVPAYIYLKFFVNDNTEKRLTEFLKSNRVKKVEGKIYN</sequence>
<dbReference type="EMBL" id="VLKQ01000017">
    <property type="protein sequence ID" value="TWI08110.1"/>
    <property type="molecule type" value="Genomic_DNA"/>
</dbReference>
<protein>
    <submittedName>
        <fullName evidence="2">Uncharacterized protein</fullName>
    </submittedName>
</protein>
<comment type="caution">
    <text evidence="2">The sequence shown here is derived from an EMBL/GenBank/DDBJ whole genome shotgun (WGS) entry which is preliminary data.</text>
</comment>
<keyword evidence="1" id="KW-0472">Membrane</keyword>
<feature type="transmembrane region" description="Helical" evidence="1">
    <location>
        <begin position="51"/>
        <end position="69"/>
    </location>
</feature>
<feature type="transmembrane region" description="Helical" evidence="1">
    <location>
        <begin position="22"/>
        <end position="39"/>
    </location>
</feature>
<proteinExistence type="predicted"/>
<accession>A0A562LKF2</accession>
<keyword evidence="3" id="KW-1185">Reference proteome</keyword>
<evidence type="ECO:0000313" key="2">
    <source>
        <dbReference type="EMBL" id="TWI08110.1"/>
    </source>
</evidence>
<evidence type="ECO:0000256" key="1">
    <source>
        <dbReference type="SAM" id="Phobius"/>
    </source>
</evidence>
<keyword evidence="1" id="KW-1133">Transmembrane helix</keyword>
<dbReference type="AlphaFoldDB" id="A0A562LKF2"/>
<dbReference type="Proteomes" id="UP000319848">
    <property type="component" value="Unassembled WGS sequence"/>
</dbReference>
<dbReference type="RefSeq" id="WP_206751289.1">
    <property type="nucleotide sequence ID" value="NZ_VLKQ01000017.1"/>
</dbReference>
<gene>
    <name evidence="2" type="ORF">IP98_02867</name>
</gene>
<name>A0A562LKF2_9FLAO</name>
<keyword evidence="1" id="KW-0812">Transmembrane</keyword>
<evidence type="ECO:0000313" key="3">
    <source>
        <dbReference type="Proteomes" id="UP000319848"/>
    </source>
</evidence>